<dbReference type="Proteomes" id="UP001515100">
    <property type="component" value="Unassembled WGS sequence"/>
</dbReference>
<gene>
    <name evidence="1" type="ORF">ESP62_011765</name>
</gene>
<dbReference type="EMBL" id="SDPP02000003">
    <property type="protein sequence ID" value="KAA1376115.1"/>
    <property type="molecule type" value="Genomic_DNA"/>
</dbReference>
<reference evidence="1" key="1">
    <citation type="submission" date="2019-09" db="EMBL/GenBank/DDBJ databases">
        <authorList>
            <person name="Li J."/>
        </authorList>
    </citation>
    <scope>NUCLEOTIDE SEQUENCE [LARGE SCALE GENOMIC DNA]</scope>
    <source>
        <strain evidence="1">NRBC 14897</strain>
    </source>
</reference>
<dbReference type="OrthoDB" id="9900837at2"/>
<dbReference type="RefSeq" id="WP_129183836.1">
    <property type="nucleotide sequence ID" value="NZ_JAGIOG010000001.1"/>
</dbReference>
<evidence type="ECO:0000313" key="1">
    <source>
        <dbReference type="EMBL" id="KAA1376115.1"/>
    </source>
</evidence>
<accession>A0A641AJX6</accession>
<organism evidence="1 2">
    <name type="scientific">Aeromicrobium fastidiosum</name>
    <dbReference type="NCBI Taxonomy" id="52699"/>
    <lineage>
        <taxon>Bacteria</taxon>
        <taxon>Bacillati</taxon>
        <taxon>Actinomycetota</taxon>
        <taxon>Actinomycetes</taxon>
        <taxon>Propionibacteriales</taxon>
        <taxon>Nocardioidaceae</taxon>
        <taxon>Aeromicrobium</taxon>
    </lineage>
</organism>
<name>A0A641AJX6_9ACTN</name>
<comment type="caution">
    <text evidence="1">The sequence shown here is derived from an EMBL/GenBank/DDBJ whole genome shotgun (WGS) entry which is preliminary data.</text>
</comment>
<evidence type="ECO:0000313" key="2">
    <source>
        <dbReference type="Proteomes" id="UP001515100"/>
    </source>
</evidence>
<dbReference type="AlphaFoldDB" id="A0A641AJX6"/>
<proteinExistence type="predicted"/>
<evidence type="ECO:0008006" key="3">
    <source>
        <dbReference type="Google" id="ProtNLM"/>
    </source>
</evidence>
<protein>
    <recommendedName>
        <fullName evidence="3">Head-tail adaptor protein</fullName>
    </recommendedName>
</protein>
<sequence length="112" mass="12599">MAIFSALQHRATVSRSFRSFSDGRASFEWAEVSTDLPCLLDAHKPDEGQPVEFERADRKGQLLTGPRADILPGDRITMTRGAVGTYVVQPDPDERSTFHGLSHREFLVKQER</sequence>
<keyword evidence="2" id="KW-1185">Reference proteome</keyword>